<feature type="region of interest" description="Disordered" evidence="1">
    <location>
        <begin position="1"/>
        <end position="92"/>
    </location>
</feature>
<reference evidence="2" key="1">
    <citation type="submission" date="2020-02" db="EMBL/GenBank/DDBJ databases">
        <authorList>
            <person name="Meier V. D."/>
        </authorList>
    </citation>
    <scope>NUCLEOTIDE SEQUENCE</scope>
    <source>
        <strain evidence="2">AVDCRST_MAG41</strain>
    </source>
</reference>
<dbReference type="EMBL" id="CADCTP010000184">
    <property type="protein sequence ID" value="CAA9253195.1"/>
    <property type="molecule type" value="Genomic_DNA"/>
</dbReference>
<feature type="non-terminal residue" evidence="2">
    <location>
        <position position="92"/>
    </location>
</feature>
<feature type="non-terminal residue" evidence="2">
    <location>
        <position position="1"/>
    </location>
</feature>
<feature type="compositionally biased region" description="Low complexity" evidence="1">
    <location>
        <begin position="59"/>
        <end position="69"/>
    </location>
</feature>
<sequence>GPAAGAGAAARPARRRPRRPGRGRAGVRAGRDRQDPAGRGGPRPVPGRRRARGVHRRPGGAAAVAVEPGAGRGAPGRRCSGARPVAVRRRDR</sequence>
<protein>
    <submittedName>
        <fullName evidence="2">Uncharacterized protein</fullName>
    </submittedName>
</protein>
<feature type="compositionally biased region" description="Basic residues" evidence="1">
    <location>
        <begin position="12"/>
        <end position="22"/>
    </location>
</feature>
<organism evidence="2">
    <name type="scientific">uncultured Mycobacteriales bacterium</name>
    <dbReference type="NCBI Taxonomy" id="581187"/>
    <lineage>
        <taxon>Bacteria</taxon>
        <taxon>Bacillati</taxon>
        <taxon>Actinomycetota</taxon>
        <taxon>Actinomycetes</taxon>
        <taxon>Mycobacteriales</taxon>
        <taxon>environmental samples</taxon>
    </lineage>
</organism>
<accession>A0A6J4IL29</accession>
<proteinExistence type="predicted"/>
<feature type="compositionally biased region" description="Basic residues" evidence="1">
    <location>
        <begin position="46"/>
        <end position="58"/>
    </location>
</feature>
<name>A0A6J4IL29_9ACTN</name>
<gene>
    <name evidence="2" type="ORF">AVDCRST_MAG41-1996</name>
</gene>
<evidence type="ECO:0000256" key="1">
    <source>
        <dbReference type="SAM" id="MobiDB-lite"/>
    </source>
</evidence>
<feature type="compositionally biased region" description="Low complexity" evidence="1">
    <location>
        <begin position="1"/>
        <end position="11"/>
    </location>
</feature>
<evidence type="ECO:0000313" key="2">
    <source>
        <dbReference type="EMBL" id="CAA9253195.1"/>
    </source>
</evidence>
<dbReference type="AlphaFoldDB" id="A0A6J4IL29"/>